<sequence>MITEIFLTSCSDENTCGHWKQSDWDNKLFINPVEENPEEYFSYSIRTGKIIPKEEIGLKYEKAIKTIEILNLNENKLCEYRKKYINQIINSIRNFKNDDEKIEIINYFDELPTLKKFLIGNIKIL</sequence>
<accession>C9N1A4</accession>
<dbReference type="STRING" id="634994.GCWU000323_02625"/>
<name>C9N1A4_9FUSO</name>
<dbReference type="Proteomes" id="UP000006233">
    <property type="component" value="Unassembled WGS sequence"/>
</dbReference>
<dbReference type="HOGENOM" id="CLU_2023861_0_0_0"/>
<evidence type="ECO:0000313" key="2">
    <source>
        <dbReference type="Proteomes" id="UP000006233"/>
    </source>
</evidence>
<gene>
    <name evidence="1" type="ORF">GCWU000323_02625</name>
</gene>
<dbReference type="RefSeq" id="WP_006805912.1">
    <property type="nucleotide sequence ID" value="NZ_GG700634.1"/>
</dbReference>
<protein>
    <submittedName>
        <fullName evidence="1">Putative TIGR02646 family protein</fullName>
    </submittedName>
</protein>
<dbReference type="eggNOG" id="COG1403">
    <property type="taxonomic scope" value="Bacteria"/>
</dbReference>
<proteinExistence type="predicted"/>
<dbReference type="AlphaFoldDB" id="C9N1A4"/>
<comment type="caution">
    <text evidence="1">The sequence shown here is derived from an EMBL/GenBank/DDBJ whole genome shotgun (WGS) entry which is preliminary data.</text>
</comment>
<dbReference type="EMBL" id="ACVB02000029">
    <property type="protein sequence ID" value="EEX73297.1"/>
    <property type="molecule type" value="Genomic_DNA"/>
</dbReference>
<evidence type="ECO:0000313" key="1">
    <source>
        <dbReference type="EMBL" id="EEX73297.1"/>
    </source>
</evidence>
<reference evidence="1 2" key="1">
    <citation type="submission" date="2009-09" db="EMBL/GenBank/DDBJ databases">
        <authorList>
            <person name="Weinstock G."/>
            <person name="Sodergren E."/>
            <person name="Clifton S."/>
            <person name="Fulton L."/>
            <person name="Fulton B."/>
            <person name="Courtney L."/>
            <person name="Fronick C."/>
            <person name="Harrison M."/>
            <person name="Strong C."/>
            <person name="Farmer C."/>
            <person name="Delahaunty K."/>
            <person name="Markovic C."/>
            <person name="Hall O."/>
            <person name="Minx P."/>
            <person name="Tomlinson C."/>
            <person name="Mitreva M."/>
            <person name="Nelson J."/>
            <person name="Hou S."/>
            <person name="Wollam A."/>
            <person name="Pepin K.H."/>
            <person name="Johnson M."/>
            <person name="Bhonagiri V."/>
            <person name="Nash W.E."/>
            <person name="Warren W."/>
            <person name="Chinwalla A."/>
            <person name="Mardis E.R."/>
            <person name="Wilson R.K."/>
        </authorList>
    </citation>
    <scope>NUCLEOTIDE SEQUENCE [LARGE SCALE GENOMIC DNA]</scope>
    <source>
        <strain evidence="1 2">F0254</strain>
    </source>
</reference>
<organism evidence="1 2">
    <name type="scientific">Leptotrichia hofstadii F0254</name>
    <dbReference type="NCBI Taxonomy" id="634994"/>
    <lineage>
        <taxon>Bacteria</taxon>
        <taxon>Fusobacteriati</taxon>
        <taxon>Fusobacteriota</taxon>
        <taxon>Fusobacteriia</taxon>
        <taxon>Fusobacteriales</taxon>
        <taxon>Leptotrichiaceae</taxon>
        <taxon>Leptotrichia</taxon>
    </lineage>
</organism>